<organism evidence="1 2">
    <name type="scientific">Trifolium medium</name>
    <dbReference type="NCBI Taxonomy" id="97028"/>
    <lineage>
        <taxon>Eukaryota</taxon>
        <taxon>Viridiplantae</taxon>
        <taxon>Streptophyta</taxon>
        <taxon>Embryophyta</taxon>
        <taxon>Tracheophyta</taxon>
        <taxon>Spermatophyta</taxon>
        <taxon>Magnoliopsida</taxon>
        <taxon>eudicotyledons</taxon>
        <taxon>Gunneridae</taxon>
        <taxon>Pentapetalae</taxon>
        <taxon>rosids</taxon>
        <taxon>fabids</taxon>
        <taxon>Fabales</taxon>
        <taxon>Fabaceae</taxon>
        <taxon>Papilionoideae</taxon>
        <taxon>50 kb inversion clade</taxon>
        <taxon>NPAAA clade</taxon>
        <taxon>Hologalegina</taxon>
        <taxon>IRL clade</taxon>
        <taxon>Trifolieae</taxon>
        <taxon>Trifolium</taxon>
    </lineage>
</organism>
<accession>A0A392QPR8</accession>
<protein>
    <submittedName>
        <fullName evidence="1">Molybdenum cofactor sulfurase-like</fullName>
    </submittedName>
</protein>
<sequence>DIEDVNPRIEGENFSTKISPHQVQRRKAAGLLEGEPMGDVYNLFAFPSECNFSGLRFDLDLAKVIKEDPSRILGTSVCK</sequence>
<keyword evidence="2" id="KW-1185">Reference proteome</keyword>
<proteinExistence type="predicted"/>
<dbReference type="AlphaFoldDB" id="A0A392QPR8"/>
<reference evidence="1 2" key="1">
    <citation type="journal article" date="2018" name="Front. Plant Sci.">
        <title>Red Clover (Trifolium pratense) and Zigzag Clover (T. medium) - A Picture of Genomic Similarities and Differences.</title>
        <authorList>
            <person name="Dluhosova J."/>
            <person name="Istvanek J."/>
            <person name="Nedelnik J."/>
            <person name="Repkova J."/>
        </authorList>
    </citation>
    <scope>NUCLEOTIDE SEQUENCE [LARGE SCALE GENOMIC DNA]</scope>
    <source>
        <strain evidence="2">cv. 10/8</strain>
        <tissue evidence="1">Leaf</tissue>
    </source>
</reference>
<dbReference type="Proteomes" id="UP000265520">
    <property type="component" value="Unassembled WGS sequence"/>
</dbReference>
<evidence type="ECO:0000313" key="1">
    <source>
        <dbReference type="EMBL" id="MCI25526.1"/>
    </source>
</evidence>
<name>A0A392QPR8_9FABA</name>
<dbReference type="EMBL" id="LXQA010147691">
    <property type="protein sequence ID" value="MCI25526.1"/>
    <property type="molecule type" value="Genomic_DNA"/>
</dbReference>
<comment type="caution">
    <text evidence="1">The sequence shown here is derived from an EMBL/GenBank/DDBJ whole genome shotgun (WGS) entry which is preliminary data.</text>
</comment>
<evidence type="ECO:0000313" key="2">
    <source>
        <dbReference type="Proteomes" id="UP000265520"/>
    </source>
</evidence>
<feature type="non-terminal residue" evidence="1">
    <location>
        <position position="1"/>
    </location>
</feature>